<accession>A0A2P2P711</accession>
<proteinExistence type="predicted"/>
<protein>
    <submittedName>
        <fullName evidence="1">Uncharacterized protein</fullName>
    </submittedName>
</protein>
<dbReference type="AlphaFoldDB" id="A0A2P2P711"/>
<dbReference type="EMBL" id="GGEC01069993">
    <property type="protein sequence ID" value="MBX50477.1"/>
    <property type="molecule type" value="Transcribed_RNA"/>
</dbReference>
<name>A0A2P2P711_RHIMU</name>
<reference evidence="1" key="1">
    <citation type="submission" date="2018-02" db="EMBL/GenBank/DDBJ databases">
        <title>Rhizophora mucronata_Transcriptome.</title>
        <authorList>
            <person name="Meera S.P."/>
            <person name="Sreeshan A."/>
            <person name="Augustine A."/>
        </authorList>
    </citation>
    <scope>NUCLEOTIDE SEQUENCE</scope>
    <source>
        <tissue evidence="1">Leaf</tissue>
    </source>
</reference>
<evidence type="ECO:0000313" key="1">
    <source>
        <dbReference type="EMBL" id="MBX50477.1"/>
    </source>
</evidence>
<organism evidence="1">
    <name type="scientific">Rhizophora mucronata</name>
    <name type="common">Asiatic mangrove</name>
    <dbReference type="NCBI Taxonomy" id="61149"/>
    <lineage>
        <taxon>Eukaryota</taxon>
        <taxon>Viridiplantae</taxon>
        <taxon>Streptophyta</taxon>
        <taxon>Embryophyta</taxon>
        <taxon>Tracheophyta</taxon>
        <taxon>Spermatophyta</taxon>
        <taxon>Magnoliopsida</taxon>
        <taxon>eudicotyledons</taxon>
        <taxon>Gunneridae</taxon>
        <taxon>Pentapetalae</taxon>
        <taxon>rosids</taxon>
        <taxon>fabids</taxon>
        <taxon>Malpighiales</taxon>
        <taxon>Rhizophoraceae</taxon>
        <taxon>Rhizophora</taxon>
    </lineage>
</organism>
<sequence>MPEYGVCPDIGHMFFPRCHILQHYWLP</sequence>